<feature type="domain" description="Isopropylmalate dehydrogenase-like" evidence="20">
    <location>
        <begin position="30"/>
        <end position="361"/>
    </location>
</feature>
<dbReference type="InterPro" id="IPR024084">
    <property type="entry name" value="IsoPropMal-DH-like_dom"/>
</dbReference>
<dbReference type="InterPro" id="IPR014273">
    <property type="entry name" value="Isocitrate_DH_bac-typ"/>
</dbReference>
<comment type="cofactor">
    <cofactor evidence="2">
        <name>Mg(2+)</name>
        <dbReference type="ChEBI" id="CHEBI:18420"/>
    </cofactor>
</comment>
<proteinExistence type="inferred from homology"/>
<feature type="compositionally biased region" description="Low complexity" evidence="19">
    <location>
        <begin position="8"/>
        <end position="26"/>
    </location>
</feature>
<dbReference type="Gene3D" id="3.30.70.1570">
    <property type="match status" value="1"/>
</dbReference>
<dbReference type="FunFam" id="3.40.718.10:FF:000020">
    <property type="entry name" value="Isocitrate dehydrogenase"/>
    <property type="match status" value="1"/>
</dbReference>
<evidence type="ECO:0000256" key="12">
    <source>
        <dbReference type="ARBA" id="ARBA00023002"/>
    </source>
</evidence>
<evidence type="ECO:0000313" key="21">
    <source>
        <dbReference type="EMBL" id="TWT47598.1"/>
    </source>
</evidence>
<dbReference type="GO" id="GO:0006102">
    <property type="term" value="P:isocitrate metabolic process"/>
    <property type="evidence" value="ECO:0007669"/>
    <property type="project" value="TreeGrafter"/>
</dbReference>
<dbReference type="NCBIfam" id="TIGR02924">
    <property type="entry name" value="ICDH_alpha"/>
    <property type="match status" value="1"/>
</dbReference>
<dbReference type="PROSITE" id="PS00470">
    <property type="entry name" value="IDH_IMDH"/>
    <property type="match status" value="1"/>
</dbReference>
<evidence type="ECO:0000256" key="19">
    <source>
        <dbReference type="SAM" id="MobiDB-lite"/>
    </source>
</evidence>
<keyword evidence="13" id="KW-0464">Manganese</keyword>
<evidence type="ECO:0000256" key="4">
    <source>
        <dbReference type="ARBA" id="ARBA00011738"/>
    </source>
</evidence>
<evidence type="ECO:0000256" key="3">
    <source>
        <dbReference type="ARBA" id="ARBA00007769"/>
    </source>
</evidence>
<gene>
    <name evidence="21" type="primary">icd_2</name>
    <name evidence="21" type="ORF">Pla111_12130</name>
</gene>
<dbReference type="GO" id="GO:0006099">
    <property type="term" value="P:tricarboxylic acid cycle"/>
    <property type="evidence" value="ECO:0007669"/>
    <property type="project" value="UniProtKB-KW"/>
</dbReference>
<comment type="cofactor">
    <cofactor evidence="1">
        <name>Mn(2+)</name>
        <dbReference type="ChEBI" id="CHEBI:29035"/>
    </cofactor>
</comment>
<dbReference type="InterPro" id="IPR040978">
    <property type="entry name" value="Isocitrate_DH_TT1725_C"/>
</dbReference>
<evidence type="ECO:0000256" key="5">
    <source>
        <dbReference type="ARBA" id="ARBA00013013"/>
    </source>
</evidence>
<dbReference type="InterPro" id="IPR019818">
    <property type="entry name" value="IsoCit/isopropylmalate_DH_CS"/>
</dbReference>
<accession>A0A5C5W9P8</accession>
<dbReference type="PANTHER" id="PTHR11835">
    <property type="entry name" value="DECARBOXYLATING DEHYDROGENASES-ISOCITRATE, ISOPROPYLMALATE, TARTRATE"/>
    <property type="match status" value="1"/>
</dbReference>
<organism evidence="21 22">
    <name type="scientific">Botrimarina hoheduenensis</name>
    <dbReference type="NCBI Taxonomy" id="2528000"/>
    <lineage>
        <taxon>Bacteria</taxon>
        <taxon>Pseudomonadati</taxon>
        <taxon>Planctomycetota</taxon>
        <taxon>Planctomycetia</taxon>
        <taxon>Pirellulales</taxon>
        <taxon>Lacipirellulaceae</taxon>
        <taxon>Botrimarina</taxon>
    </lineage>
</organism>
<dbReference type="EMBL" id="SJPH01000002">
    <property type="protein sequence ID" value="TWT47598.1"/>
    <property type="molecule type" value="Genomic_DNA"/>
</dbReference>
<dbReference type="SMART" id="SM01329">
    <property type="entry name" value="Iso_dh"/>
    <property type="match status" value="1"/>
</dbReference>
<dbReference type="EC" id="1.1.1.42" evidence="5"/>
<evidence type="ECO:0000256" key="9">
    <source>
        <dbReference type="ARBA" id="ARBA00022723"/>
    </source>
</evidence>
<evidence type="ECO:0000256" key="13">
    <source>
        <dbReference type="ARBA" id="ARBA00023211"/>
    </source>
</evidence>
<evidence type="ECO:0000259" key="20">
    <source>
        <dbReference type="SMART" id="SM01329"/>
    </source>
</evidence>
<reference evidence="21 22" key="1">
    <citation type="submission" date="2019-02" db="EMBL/GenBank/DDBJ databases">
        <title>Deep-cultivation of Planctomycetes and their phenomic and genomic characterization uncovers novel biology.</title>
        <authorList>
            <person name="Wiegand S."/>
            <person name="Jogler M."/>
            <person name="Boedeker C."/>
            <person name="Pinto D."/>
            <person name="Vollmers J."/>
            <person name="Rivas-Marin E."/>
            <person name="Kohn T."/>
            <person name="Peeters S.H."/>
            <person name="Heuer A."/>
            <person name="Rast P."/>
            <person name="Oberbeckmann S."/>
            <person name="Bunk B."/>
            <person name="Jeske O."/>
            <person name="Meyerdierks A."/>
            <person name="Storesund J.E."/>
            <person name="Kallscheuer N."/>
            <person name="Luecker S."/>
            <person name="Lage O.M."/>
            <person name="Pohl T."/>
            <person name="Merkel B.J."/>
            <person name="Hornburger P."/>
            <person name="Mueller R.-W."/>
            <person name="Bruemmer F."/>
            <person name="Labrenz M."/>
            <person name="Spormann A.M."/>
            <person name="Op Den Camp H."/>
            <person name="Overmann J."/>
            <person name="Amann R."/>
            <person name="Jetten M.S.M."/>
            <person name="Mascher T."/>
            <person name="Medema M.H."/>
            <person name="Devos D.P."/>
            <person name="Kaster A.-K."/>
            <person name="Ovreas L."/>
            <person name="Rohde M."/>
            <person name="Galperin M.Y."/>
            <person name="Jogler C."/>
        </authorList>
    </citation>
    <scope>NUCLEOTIDE SEQUENCE [LARGE SCALE GENOMIC DNA]</scope>
    <source>
        <strain evidence="21 22">Pla111</strain>
    </source>
</reference>
<evidence type="ECO:0000256" key="15">
    <source>
        <dbReference type="ARBA" id="ARBA00029765"/>
    </source>
</evidence>
<evidence type="ECO:0000256" key="10">
    <source>
        <dbReference type="ARBA" id="ARBA00022842"/>
    </source>
</evidence>
<keyword evidence="8" id="KW-0816">Tricarboxylic acid cycle</keyword>
<keyword evidence="11" id="KW-0521">NADP</keyword>
<evidence type="ECO:0000256" key="17">
    <source>
        <dbReference type="ARBA" id="ARBA00031098"/>
    </source>
</evidence>
<keyword evidence="9" id="KW-0479">Metal-binding</keyword>
<evidence type="ECO:0000313" key="22">
    <source>
        <dbReference type="Proteomes" id="UP000318995"/>
    </source>
</evidence>
<keyword evidence="22" id="KW-1185">Reference proteome</keyword>
<dbReference type="Proteomes" id="UP000318995">
    <property type="component" value="Unassembled WGS sequence"/>
</dbReference>
<evidence type="ECO:0000256" key="6">
    <source>
        <dbReference type="ARBA" id="ARBA00019562"/>
    </source>
</evidence>
<keyword evidence="10" id="KW-0460">Magnesium</keyword>
<feature type="region of interest" description="Disordered" evidence="19">
    <location>
        <begin position="1"/>
        <end position="27"/>
    </location>
</feature>
<dbReference type="Pfam" id="PF18324">
    <property type="entry name" value="Isocitrate_DH_C_bact"/>
    <property type="match status" value="1"/>
</dbReference>
<comment type="subunit">
    <text evidence="4">Homodimer.</text>
</comment>
<comment type="caution">
    <text evidence="21">The sequence shown here is derived from an EMBL/GenBank/DDBJ whole genome shotgun (WGS) entry which is preliminary data.</text>
</comment>
<keyword evidence="7" id="KW-0329">Glyoxylate bypass</keyword>
<sequence>MSIITRDASNMSQPSSAASSPSASPATRTAITVARGDGIGPEIMQAALRVLDACGADLDYEFVEIGEKVYAKGVSAGIEEATWKSLRRTGVFLKAPITTPQGGGFKSLNVTIRKTLGLYANVRPCVAYHPFVQSRFPAMDVVIVRENEEDTYAGIEHRQTNEVVQCLKLISRPGCEKIVRHAFEYARASGRKKVTCFTKDNIMKATDGLFRQVFNEIAVEYPEIENDHWIIDIGAAKLADSPEEFDVIVTLNLYGDIISDIAAQITGSVGLGGSANIGERCAMFEAIHGSAPMIAGQGVANPSGLLLAAVQMLLHVGKPAPATKLHNAWLRTLEDGVHTADIYDSQHSHEKVGTQAFAEAVIARVGQQPQKLQAVSYEAASAAGANSASAKKPATPAAKPVKLLVGVDVFLDWDQPGRNADELAKQLAAAADNTGLKLKMITNRGVKVWPGGFPETFCTDHWRCRFISAGEAGGTVSHGAILALLTKVASAGLDFIKTEHLCTFDGKLGYSLGQGE</sequence>
<dbReference type="AlphaFoldDB" id="A0A5C5W9P8"/>
<evidence type="ECO:0000256" key="2">
    <source>
        <dbReference type="ARBA" id="ARBA00001946"/>
    </source>
</evidence>
<dbReference type="GO" id="GO:0051287">
    <property type="term" value="F:NAD binding"/>
    <property type="evidence" value="ECO:0007669"/>
    <property type="project" value="InterPro"/>
</dbReference>
<dbReference type="SUPFAM" id="SSF53659">
    <property type="entry name" value="Isocitrate/Isopropylmalate dehydrogenase-like"/>
    <property type="match status" value="1"/>
</dbReference>
<dbReference type="GO" id="GO:0006097">
    <property type="term" value="P:glyoxylate cycle"/>
    <property type="evidence" value="ECO:0007669"/>
    <property type="project" value="UniProtKB-KW"/>
</dbReference>
<name>A0A5C5W9P8_9BACT</name>
<comment type="catalytic activity">
    <reaction evidence="14">
        <text>D-threo-isocitrate + NADP(+) = 2-oxoglutarate + CO2 + NADPH</text>
        <dbReference type="Rhea" id="RHEA:19629"/>
        <dbReference type="ChEBI" id="CHEBI:15562"/>
        <dbReference type="ChEBI" id="CHEBI:16526"/>
        <dbReference type="ChEBI" id="CHEBI:16810"/>
        <dbReference type="ChEBI" id="CHEBI:57783"/>
        <dbReference type="ChEBI" id="CHEBI:58349"/>
        <dbReference type="EC" id="1.1.1.42"/>
    </reaction>
</comment>
<evidence type="ECO:0000256" key="8">
    <source>
        <dbReference type="ARBA" id="ARBA00022532"/>
    </source>
</evidence>
<dbReference type="GO" id="GO:0000287">
    <property type="term" value="F:magnesium ion binding"/>
    <property type="evidence" value="ECO:0007669"/>
    <property type="project" value="InterPro"/>
</dbReference>
<dbReference type="GO" id="GO:0004450">
    <property type="term" value="F:isocitrate dehydrogenase (NADP+) activity"/>
    <property type="evidence" value="ECO:0007669"/>
    <property type="project" value="UniProtKB-EC"/>
</dbReference>
<evidence type="ECO:0000256" key="7">
    <source>
        <dbReference type="ARBA" id="ARBA00022435"/>
    </source>
</evidence>
<dbReference type="Pfam" id="PF00180">
    <property type="entry name" value="Iso_dh"/>
    <property type="match status" value="1"/>
</dbReference>
<dbReference type="Gene3D" id="3.40.718.10">
    <property type="entry name" value="Isopropylmalate Dehydrogenase"/>
    <property type="match status" value="1"/>
</dbReference>
<protein>
    <recommendedName>
        <fullName evidence="6">Isocitrate dehydrogenase [NADP]</fullName>
        <ecNumber evidence="5">1.1.1.42</ecNumber>
    </recommendedName>
    <alternativeName>
        <fullName evidence="15">IDP</fullName>
    </alternativeName>
    <alternativeName>
        <fullName evidence="16">NADP(+)-specific ICDH</fullName>
    </alternativeName>
    <alternativeName>
        <fullName evidence="17">Oxalosuccinate decarboxylase</fullName>
    </alternativeName>
</protein>
<dbReference type="PANTHER" id="PTHR11835:SF43">
    <property type="entry name" value="ISOPROPYLMALATE DEHYDROGENASE-LIKE DOMAIN-CONTAINING PROTEIN"/>
    <property type="match status" value="1"/>
</dbReference>
<evidence type="ECO:0000256" key="18">
    <source>
        <dbReference type="ARBA" id="ARBA00046127"/>
    </source>
</evidence>
<evidence type="ECO:0000256" key="1">
    <source>
        <dbReference type="ARBA" id="ARBA00001936"/>
    </source>
</evidence>
<evidence type="ECO:0000256" key="16">
    <source>
        <dbReference type="ARBA" id="ARBA00029990"/>
    </source>
</evidence>
<dbReference type="InterPro" id="IPR046997">
    <property type="entry name" value="Isocitrate_DH_TT1725_C_sf"/>
</dbReference>
<dbReference type="RefSeq" id="WP_197524799.1">
    <property type="nucleotide sequence ID" value="NZ_SJPH01000002.1"/>
</dbReference>
<keyword evidence="12 21" id="KW-0560">Oxidoreductase</keyword>
<comment type="function">
    <text evidence="18">Catalyzes the oxidative decarboxylation of isocitrate to 2-oxoglutarate and carbon dioxide with the concomitant reduction of NADP(+).</text>
</comment>
<evidence type="ECO:0000256" key="14">
    <source>
        <dbReference type="ARBA" id="ARBA00023554"/>
    </source>
</evidence>
<comment type="similarity">
    <text evidence="3">Belongs to the isocitrate and isopropylmalate dehydrogenases family.</text>
</comment>
<dbReference type="GO" id="GO:0004449">
    <property type="term" value="F:isocitrate dehydrogenase (NAD+) activity"/>
    <property type="evidence" value="ECO:0007669"/>
    <property type="project" value="TreeGrafter"/>
</dbReference>
<dbReference type="NCBIfam" id="NF006673">
    <property type="entry name" value="PRK09222.1"/>
    <property type="match status" value="1"/>
</dbReference>
<evidence type="ECO:0000256" key="11">
    <source>
        <dbReference type="ARBA" id="ARBA00022857"/>
    </source>
</evidence>